<evidence type="ECO:0000256" key="1">
    <source>
        <dbReference type="ARBA" id="ARBA00004496"/>
    </source>
</evidence>
<dbReference type="GO" id="GO:0009401">
    <property type="term" value="P:phosphoenolpyruvate-dependent sugar phosphotransferase system"/>
    <property type="evidence" value="ECO:0007669"/>
    <property type="project" value="UniProtKB-KW"/>
</dbReference>
<keyword evidence="2" id="KW-0813">Transport</keyword>
<evidence type="ECO:0000259" key="8">
    <source>
        <dbReference type="PROSITE" id="PS51101"/>
    </source>
</evidence>
<evidence type="ECO:0000256" key="4">
    <source>
        <dbReference type="ARBA" id="ARBA00022597"/>
    </source>
</evidence>
<dbReference type="PROSITE" id="PS51101">
    <property type="entry name" value="PTS_EIIB_TYPE_4"/>
    <property type="match status" value="1"/>
</dbReference>
<protein>
    <submittedName>
        <fullName evidence="9">PTS family mannose fructose sorbose porter component IIB</fullName>
    </submittedName>
</protein>
<feature type="domain" description="PTS EIIB type-4" evidence="8">
    <location>
        <begin position="4"/>
        <end position="160"/>
    </location>
</feature>
<evidence type="ECO:0000256" key="6">
    <source>
        <dbReference type="ARBA" id="ARBA00022683"/>
    </source>
</evidence>
<comment type="caution">
    <text evidence="9">The sequence shown here is derived from an EMBL/GenBank/DDBJ whole genome shotgun (WGS) entry which is preliminary data.</text>
</comment>
<evidence type="ECO:0000256" key="7">
    <source>
        <dbReference type="ARBA" id="ARBA00022777"/>
    </source>
</evidence>
<evidence type="ECO:0000313" key="10">
    <source>
        <dbReference type="Proteomes" id="UP000051006"/>
    </source>
</evidence>
<dbReference type="Proteomes" id="UP000051006">
    <property type="component" value="Unassembled WGS sequence"/>
</dbReference>
<evidence type="ECO:0000313" key="9">
    <source>
        <dbReference type="EMBL" id="KRO00843.1"/>
    </source>
</evidence>
<dbReference type="Gene3D" id="3.40.35.10">
    <property type="entry name" value="Phosphotransferase system, sorbose subfamily IIB component"/>
    <property type="match status" value="1"/>
</dbReference>
<comment type="subcellular location">
    <subcellularLocation>
        <location evidence="1">Cytoplasm</location>
    </subcellularLocation>
</comment>
<dbReference type="GO" id="GO:0005737">
    <property type="term" value="C:cytoplasm"/>
    <property type="evidence" value="ECO:0007669"/>
    <property type="project" value="UniProtKB-SubCell"/>
</dbReference>
<organism evidence="9 10">
    <name type="scientific">Companilactobacillus kimchiensis</name>
    <dbReference type="NCBI Taxonomy" id="993692"/>
    <lineage>
        <taxon>Bacteria</taxon>
        <taxon>Bacillati</taxon>
        <taxon>Bacillota</taxon>
        <taxon>Bacilli</taxon>
        <taxon>Lactobacillales</taxon>
        <taxon>Lactobacillaceae</taxon>
        <taxon>Companilactobacillus</taxon>
    </lineage>
</organism>
<keyword evidence="3" id="KW-0963">Cytoplasm</keyword>
<reference evidence="9 10" key="1">
    <citation type="journal article" date="2015" name="Genome Announc.">
        <title>Expanding the biotechnology potential of lactobacilli through comparative genomics of 213 strains and associated genera.</title>
        <authorList>
            <person name="Sun Z."/>
            <person name="Harris H.M."/>
            <person name="McCann A."/>
            <person name="Guo C."/>
            <person name="Argimon S."/>
            <person name="Zhang W."/>
            <person name="Yang X."/>
            <person name="Jeffery I.B."/>
            <person name="Cooney J.C."/>
            <person name="Kagawa T.F."/>
            <person name="Liu W."/>
            <person name="Song Y."/>
            <person name="Salvetti E."/>
            <person name="Wrobel A."/>
            <person name="Rasinkangas P."/>
            <person name="Parkhill J."/>
            <person name="Rea M.C."/>
            <person name="O'Sullivan O."/>
            <person name="Ritari J."/>
            <person name="Douillard F.P."/>
            <person name="Paul Ross R."/>
            <person name="Yang R."/>
            <person name="Briner A.E."/>
            <person name="Felis G.E."/>
            <person name="de Vos W.M."/>
            <person name="Barrangou R."/>
            <person name="Klaenhammer T.R."/>
            <person name="Caufield P.W."/>
            <person name="Cui Y."/>
            <person name="Zhang H."/>
            <person name="O'Toole P.W."/>
        </authorList>
    </citation>
    <scope>NUCLEOTIDE SEQUENCE [LARGE SCALE GENOMIC DNA]</scope>
    <source>
        <strain evidence="9 10">DSM 24716</strain>
    </source>
</reference>
<dbReference type="EMBL" id="JQCF01000001">
    <property type="protein sequence ID" value="KRO00843.1"/>
    <property type="molecule type" value="Genomic_DNA"/>
</dbReference>
<keyword evidence="5" id="KW-0808">Transferase</keyword>
<dbReference type="Pfam" id="PF03830">
    <property type="entry name" value="PTSIIB_sorb"/>
    <property type="match status" value="1"/>
</dbReference>
<dbReference type="SUPFAM" id="SSF52728">
    <property type="entry name" value="PTS IIb component"/>
    <property type="match status" value="1"/>
</dbReference>
<name>A0A0R2LLS3_9LACO</name>
<dbReference type="AlphaFoldDB" id="A0A0R2LLS3"/>
<dbReference type="STRING" id="993692.IV57_GL000164"/>
<evidence type="ECO:0000256" key="3">
    <source>
        <dbReference type="ARBA" id="ARBA00022490"/>
    </source>
</evidence>
<dbReference type="PATRIC" id="fig|993692.3.peg.165"/>
<evidence type="ECO:0000256" key="2">
    <source>
        <dbReference type="ARBA" id="ARBA00022448"/>
    </source>
</evidence>
<sequence length="160" mass="18150">MEDFIMTVVLARIDQRLIHGLIVNQWAQSLKVKRFMVIDDELSTNESIKASMRMSKPAGTGMSIIDTQKAITNFNAGKYDDQRVFVLVKEPETLIKLIDGGVKIPKIDLGIIFNENGRKPVSKFVALDDKERQDLQTIQEKGIPLIIQYVPTDNEEEFKA</sequence>
<keyword evidence="7" id="KW-0418">Kinase</keyword>
<dbReference type="GO" id="GO:0016301">
    <property type="term" value="F:kinase activity"/>
    <property type="evidence" value="ECO:0007669"/>
    <property type="project" value="UniProtKB-KW"/>
</dbReference>
<evidence type="ECO:0000256" key="5">
    <source>
        <dbReference type="ARBA" id="ARBA00022679"/>
    </source>
</evidence>
<proteinExistence type="predicted"/>
<dbReference type="GO" id="GO:0008982">
    <property type="term" value="F:protein-N(PI)-phosphohistidine-sugar phosphotransferase activity"/>
    <property type="evidence" value="ECO:0007669"/>
    <property type="project" value="InterPro"/>
</dbReference>
<keyword evidence="10" id="KW-1185">Reference proteome</keyword>
<keyword evidence="6" id="KW-0598">Phosphotransferase system</keyword>
<dbReference type="InterPro" id="IPR036667">
    <property type="entry name" value="PTS_IIB_sorbose-sp_sf"/>
</dbReference>
<keyword evidence="4" id="KW-0762">Sugar transport</keyword>
<gene>
    <name evidence="9" type="ORF">IV57_GL000164</name>
</gene>
<accession>A0A0R2LLS3</accession>
<dbReference type="InterPro" id="IPR004720">
    <property type="entry name" value="PTS_IIB_sorbose-sp"/>
</dbReference>